<feature type="region of interest" description="Disordered" evidence="1">
    <location>
        <begin position="45"/>
        <end position="84"/>
    </location>
</feature>
<proteinExistence type="predicted"/>
<evidence type="ECO:0000256" key="1">
    <source>
        <dbReference type="SAM" id="MobiDB-lite"/>
    </source>
</evidence>
<dbReference type="EMBL" id="PZQS01000002">
    <property type="protein sequence ID" value="PVD36578.1"/>
    <property type="molecule type" value="Genomic_DNA"/>
</dbReference>
<dbReference type="AlphaFoldDB" id="A0A2T7PT27"/>
<dbReference type="Proteomes" id="UP000245119">
    <property type="component" value="Linkage Group LG2"/>
</dbReference>
<reference evidence="2 3" key="1">
    <citation type="submission" date="2018-04" db="EMBL/GenBank/DDBJ databases">
        <title>The genome of golden apple snail Pomacea canaliculata provides insight into stress tolerance and invasive adaptation.</title>
        <authorList>
            <person name="Liu C."/>
            <person name="Liu B."/>
            <person name="Ren Y."/>
            <person name="Zhang Y."/>
            <person name="Wang H."/>
            <person name="Li S."/>
            <person name="Jiang F."/>
            <person name="Yin L."/>
            <person name="Zhang G."/>
            <person name="Qian W."/>
            <person name="Fan W."/>
        </authorList>
    </citation>
    <scope>NUCLEOTIDE SEQUENCE [LARGE SCALE GENOMIC DNA]</scope>
    <source>
        <strain evidence="2">SZHN2017</strain>
        <tissue evidence="2">Muscle</tissue>
    </source>
</reference>
<comment type="caution">
    <text evidence="2">The sequence shown here is derived from an EMBL/GenBank/DDBJ whole genome shotgun (WGS) entry which is preliminary data.</text>
</comment>
<sequence>MVTKSENVAMQEQKQYFQRSLLLKHPLAERSEGKYEHMLKMNQLQKRMQQERQTAMEPGRKVRKRRRSGRLDSKEGHGDMFDARENPTIHHLARGRWENKVLFISFKTKGKCDVEPSEPEI</sequence>
<dbReference type="OrthoDB" id="100767at2759"/>
<keyword evidence="3" id="KW-1185">Reference proteome</keyword>
<accession>A0A2T7PT27</accession>
<protein>
    <submittedName>
        <fullName evidence="2">Uncharacterized protein</fullName>
    </submittedName>
</protein>
<evidence type="ECO:0000313" key="2">
    <source>
        <dbReference type="EMBL" id="PVD36578.1"/>
    </source>
</evidence>
<feature type="compositionally biased region" description="Basic and acidic residues" evidence="1">
    <location>
        <begin position="69"/>
        <end position="84"/>
    </location>
</feature>
<evidence type="ECO:0000313" key="3">
    <source>
        <dbReference type="Proteomes" id="UP000245119"/>
    </source>
</evidence>
<gene>
    <name evidence="2" type="ORF">C0Q70_03563</name>
</gene>
<organism evidence="2 3">
    <name type="scientific">Pomacea canaliculata</name>
    <name type="common">Golden apple snail</name>
    <dbReference type="NCBI Taxonomy" id="400727"/>
    <lineage>
        <taxon>Eukaryota</taxon>
        <taxon>Metazoa</taxon>
        <taxon>Spiralia</taxon>
        <taxon>Lophotrochozoa</taxon>
        <taxon>Mollusca</taxon>
        <taxon>Gastropoda</taxon>
        <taxon>Caenogastropoda</taxon>
        <taxon>Architaenioglossa</taxon>
        <taxon>Ampullarioidea</taxon>
        <taxon>Ampullariidae</taxon>
        <taxon>Pomacea</taxon>
    </lineage>
</organism>
<name>A0A2T7PT27_POMCA</name>